<dbReference type="OrthoDB" id="5059218at2759"/>
<name>A0A135V7R5_9PEZI</name>
<dbReference type="SUPFAM" id="SSF48179">
    <property type="entry name" value="6-phosphogluconate dehydrogenase C-terminal domain-like"/>
    <property type="match status" value="1"/>
</dbReference>
<dbReference type="NCBIfam" id="TIGR03026">
    <property type="entry name" value="NDP-sugDHase"/>
    <property type="match status" value="1"/>
</dbReference>
<dbReference type="PIRSF" id="PIRSF500134">
    <property type="entry name" value="UDPglc_DH_bac"/>
    <property type="match status" value="1"/>
</dbReference>
<dbReference type="Gene3D" id="1.20.5.100">
    <property type="entry name" value="Cytochrome c1, transmembrane anchor, C-terminal"/>
    <property type="match status" value="1"/>
</dbReference>
<organism evidence="12 13">
    <name type="scientific">Colletotrichum salicis</name>
    <dbReference type="NCBI Taxonomy" id="1209931"/>
    <lineage>
        <taxon>Eukaryota</taxon>
        <taxon>Fungi</taxon>
        <taxon>Dikarya</taxon>
        <taxon>Ascomycota</taxon>
        <taxon>Pezizomycotina</taxon>
        <taxon>Sordariomycetes</taxon>
        <taxon>Hypocreomycetidae</taxon>
        <taxon>Glomerellales</taxon>
        <taxon>Glomerellaceae</taxon>
        <taxon>Colletotrichum</taxon>
        <taxon>Colletotrichum acutatum species complex</taxon>
    </lineage>
</organism>
<feature type="binding site" evidence="9">
    <location>
        <position position="469"/>
    </location>
    <ligand>
        <name>NAD(+)</name>
        <dbReference type="ChEBI" id="CHEBI:57540"/>
    </ligand>
</feature>
<keyword evidence="4" id="KW-0560">Oxidoreductase</keyword>
<evidence type="ECO:0000313" key="13">
    <source>
        <dbReference type="Proteomes" id="UP000070121"/>
    </source>
</evidence>
<dbReference type="Pfam" id="PF03721">
    <property type="entry name" value="UDPG_MGDP_dh_N"/>
    <property type="match status" value="2"/>
</dbReference>
<evidence type="ECO:0000256" key="8">
    <source>
        <dbReference type="PIRSR" id="PIRSR500134-2"/>
    </source>
</evidence>
<feature type="binding site" evidence="8">
    <location>
        <begin position="388"/>
        <end position="392"/>
    </location>
    <ligand>
        <name>substrate</name>
    </ligand>
</feature>
<comment type="similarity">
    <text evidence="2">Belongs to the UDP-glucose/GDP-mannose dehydrogenase family.</text>
</comment>
<dbReference type="GO" id="GO:0006065">
    <property type="term" value="P:UDP-glucuronate biosynthetic process"/>
    <property type="evidence" value="ECO:0007669"/>
    <property type="project" value="UniProtKB-UniPathway"/>
</dbReference>
<dbReference type="GO" id="GO:0000271">
    <property type="term" value="P:polysaccharide biosynthetic process"/>
    <property type="evidence" value="ECO:0007669"/>
    <property type="project" value="InterPro"/>
</dbReference>
<dbReference type="EC" id="1.1.1.22" evidence="3"/>
<evidence type="ECO:0000256" key="2">
    <source>
        <dbReference type="ARBA" id="ARBA00006601"/>
    </source>
</evidence>
<feature type="binding site" evidence="8">
    <location>
        <position position="462"/>
    </location>
    <ligand>
        <name>substrate</name>
    </ligand>
</feature>
<dbReference type="FunFam" id="1.20.5.100:FF:000001">
    <property type="entry name" value="UDP-glucose 6-dehydrogenase"/>
    <property type="match status" value="1"/>
</dbReference>
<evidence type="ECO:0000313" key="12">
    <source>
        <dbReference type="EMBL" id="KXH68779.1"/>
    </source>
</evidence>
<reference evidence="12 13" key="1">
    <citation type="submission" date="2014-02" db="EMBL/GenBank/DDBJ databases">
        <title>The genome sequence of Colletotrichum salicis CBS 607.94.</title>
        <authorList>
            <person name="Baroncelli R."/>
            <person name="Thon M.R."/>
        </authorList>
    </citation>
    <scope>NUCLEOTIDE SEQUENCE [LARGE SCALE GENOMIC DNA]</scope>
    <source>
        <strain evidence="12 13">CBS 607.94</strain>
    </source>
</reference>
<keyword evidence="13" id="KW-1185">Reference proteome</keyword>
<dbReference type="PIRSF" id="PIRSF000124">
    <property type="entry name" value="UDPglc_GDPman_dh"/>
    <property type="match status" value="1"/>
</dbReference>
<dbReference type="InterPro" id="IPR008927">
    <property type="entry name" value="6-PGluconate_DH-like_C_sf"/>
</dbReference>
<accession>A0A135V7R5</accession>
<comment type="caution">
    <text evidence="12">The sequence shown here is derived from an EMBL/GenBank/DDBJ whole genome shotgun (WGS) entry which is preliminary data.</text>
</comment>
<feature type="binding site" evidence="9">
    <location>
        <position position="215"/>
    </location>
    <ligand>
        <name>NAD(+)</name>
        <dbReference type="ChEBI" id="CHEBI:57540"/>
    </ligand>
</feature>
<evidence type="ECO:0000256" key="1">
    <source>
        <dbReference type="ARBA" id="ARBA00004701"/>
    </source>
</evidence>
<dbReference type="InterPro" id="IPR014026">
    <property type="entry name" value="UDP-Glc/GDP-Man_DH_dimer"/>
</dbReference>
<comment type="pathway">
    <text evidence="1">Nucleotide-sugar biosynthesis; UDP-alpha-D-glucuronate biosynthesis; UDP-alpha-D-glucuronate from UDP-alpha-D-glucose: step 1/1.</text>
</comment>
<dbReference type="InterPro" id="IPR028357">
    <property type="entry name" value="UDPglc_DH_bac"/>
</dbReference>
<feature type="binding site" evidence="8">
    <location>
        <position position="396"/>
    </location>
    <ligand>
        <name>substrate</name>
    </ligand>
</feature>
<keyword evidence="5 9" id="KW-0520">NAD</keyword>
<proteinExistence type="inferred from homology"/>
<dbReference type="SUPFAM" id="SSF52413">
    <property type="entry name" value="UDP-glucose/GDP-mannose dehydrogenase C-terminal domain"/>
    <property type="match status" value="1"/>
</dbReference>
<dbReference type="GO" id="GO:0005634">
    <property type="term" value="C:nucleus"/>
    <property type="evidence" value="ECO:0007669"/>
    <property type="project" value="TreeGrafter"/>
</dbReference>
<dbReference type="GO" id="GO:0051287">
    <property type="term" value="F:NAD binding"/>
    <property type="evidence" value="ECO:0007669"/>
    <property type="project" value="InterPro"/>
</dbReference>
<evidence type="ECO:0000256" key="3">
    <source>
        <dbReference type="ARBA" id="ARBA00012954"/>
    </source>
</evidence>
<dbReference type="InterPro" id="IPR001732">
    <property type="entry name" value="UDP-Glc/GDP-Man_DH_N"/>
</dbReference>
<dbReference type="PANTHER" id="PTHR11374:SF3">
    <property type="entry name" value="UDP-GLUCOSE 6-DEHYDROGENASE"/>
    <property type="match status" value="1"/>
</dbReference>
<dbReference type="EMBL" id="JFFI01000226">
    <property type="protein sequence ID" value="KXH68779.1"/>
    <property type="molecule type" value="Genomic_DNA"/>
</dbReference>
<evidence type="ECO:0000256" key="6">
    <source>
        <dbReference type="ARBA" id="ARBA00047473"/>
    </source>
</evidence>
<dbReference type="SMART" id="SM00984">
    <property type="entry name" value="UDPG_MGDP_dh_C"/>
    <property type="match status" value="1"/>
</dbReference>
<dbReference type="SUPFAM" id="SSF51735">
    <property type="entry name" value="NAD(P)-binding Rossmann-fold domains"/>
    <property type="match status" value="1"/>
</dbReference>
<evidence type="ECO:0000259" key="11">
    <source>
        <dbReference type="SMART" id="SM00984"/>
    </source>
</evidence>
<evidence type="ECO:0000256" key="10">
    <source>
        <dbReference type="SAM" id="MobiDB-lite"/>
    </source>
</evidence>
<dbReference type="AlphaFoldDB" id="A0A135V7R5"/>
<dbReference type="Pfam" id="PF03720">
    <property type="entry name" value="UDPG_MGDP_dh_C"/>
    <property type="match status" value="1"/>
</dbReference>
<sequence length="696" mass="74848">MAGAYDTNAVLGDEDVDERAASTVPTTPDGSCTFSPVVKAASRLVLDGEDAGEEIFPELDMKPEDLTCSDSNSGRSTVRKICCVGAGYVGGPTAAVIAFKNPHIRVTIVDRDEGRIRRWNSKHPPIYEPGLRDIVRVARDGTKEQTVPFSNEAVKSGHCETFSPSSSVTSECGSQCGESNSSSVTVPPRQPNLFFSTDVSRCISEADVVLVAVNTPTKTRGHGAGSATDMAAFEAVTAVVARHARPGAIIVEKSTVPCRTAELVREILAAHRPGVHFEILSNPEFLAAGTAVSDLLHPDRVLIGADTTPSGHRAAEALASVYAAWVPRSRILTTNVWSSELAKLVANAMLAQRISSINSISAICERTGADVEEVAASVGRDPRIGDRFLKSGIGFGGSCFKKDILSLVYLAESLDLDEVGEYWRQVVKMNEYARERFTRRVVKCLNNTLAGKKITVLGYAFKKDTSDTRESPALEIIRALLEEGPREIAVFDPCCNPLVIQAEIRQLCGLQTTRALEKDGGGPLVVYGNAYDACRGSNAVLITTEFDEFRNTGELDVRDTPGSAPSPPRRSTTSRAAETVGQELRQPDVRLTLEKGERGAATLDDSLGRYVAEPACAGDCPDCRAEEGDCENSGSAITNGPGAKEVKGVKERVDWERMARDMQVPRWVFDGRGVIDGDEMAKLGVRVESVGRRGRS</sequence>
<dbReference type="InterPro" id="IPR017476">
    <property type="entry name" value="UDP-Glc/GDP-Man"/>
</dbReference>
<feature type="binding site" evidence="9">
    <location>
        <position position="255"/>
    </location>
    <ligand>
        <name>NAD(+)</name>
        <dbReference type="ChEBI" id="CHEBI:57540"/>
    </ligand>
</feature>
<dbReference type="GO" id="GO:0003979">
    <property type="term" value="F:UDP-glucose 6-dehydrogenase activity"/>
    <property type="evidence" value="ECO:0007669"/>
    <property type="project" value="UniProtKB-EC"/>
</dbReference>
<feature type="binding site" evidence="9">
    <location>
        <position position="402"/>
    </location>
    <ligand>
        <name>NAD(+)</name>
        <dbReference type="ChEBI" id="CHEBI:57540"/>
    </ligand>
</feature>
<evidence type="ECO:0000256" key="4">
    <source>
        <dbReference type="ARBA" id="ARBA00023002"/>
    </source>
</evidence>
<feature type="domain" description="UDP-glucose/GDP-mannose dehydrogenase C-terminal" evidence="11">
    <location>
        <begin position="455"/>
        <end position="569"/>
    </location>
</feature>
<feature type="region of interest" description="Disordered" evidence="10">
    <location>
        <begin position="552"/>
        <end position="583"/>
    </location>
</feature>
<dbReference type="PANTHER" id="PTHR11374">
    <property type="entry name" value="UDP-GLUCOSE DEHYDROGENASE/UDP-MANNAC DEHYDROGENASE"/>
    <property type="match status" value="1"/>
</dbReference>
<evidence type="ECO:0000256" key="5">
    <source>
        <dbReference type="ARBA" id="ARBA00023027"/>
    </source>
</evidence>
<gene>
    <name evidence="12" type="ORF">CSAL01_08537</name>
</gene>
<dbReference type="InterPro" id="IPR036220">
    <property type="entry name" value="UDP-Glc/GDP-Man_DH_C_sf"/>
</dbReference>
<evidence type="ECO:0000256" key="9">
    <source>
        <dbReference type="PIRSR" id="PIRSR500134-3"/>
    </source>
</evidence>
<dbReference type="UniPathway" id="UPA00038">
    <property type="reaction ID" value="UER00491"/>
</dbReference>
<evidence type="ECO:0000256" key="7">
    <source>
        <dbReference type="PIRSR" id="PIRSR500134-1"/>
    </source>
</evidence>
<dbReference type="Proteomes" id="UP000070121">
    <property type="component" value="Unassembled WGS sequence"/>
</dbReference>
<dbReference type="InterPro" id="IPR036291">
    <property type="entry name" value="NAD(P)-bd_dom_sf"/>
</dbReference>
<dbReference type="Gene3D" id="3.40.50.720">
    <property type="entry name" value="NAD(P)-binding Rossmann-like Domain"/>
    <property type="match status" value="2"/>
</dbReference>
<comment type="catalytic activity">
    <reaction evidence="6">
        <text>UDP-alpha-D-glucose + 2 NAD(+) + H2O = UDP-alpha-D-glucuronate + 2 NADH + 3 H(+)</text>
        <dbReference type="Rhea" id="RHEA:23596"/>
        <dbReference type="ChEBI" id="CHEBI:15377"/>
        <dbReference type="ChEBI" id="CHEBI:15378"/>
        <dbReference type="ChEBI" id="CHEBI:57540"/>
        <dbReference type="ChEBI" id="CHEBI:57945"/>
        <dbReference type="ChEBI" id="CHEBI:58052"/>
        <dbReference type="ChEBI" id="CHEBI:58885"/>
        <dbReference type="EC" id="1.1.1.22"/>
    </reaction>
</comment>
<feature type="active site" description="Nucleophile" evidence="7">
    <location>
        <position position="399"/>
    </location>
</feature>
<dbReference type="GO" id="GO:0006024">
    <property type="term" value="P:glycosaminoglycan biosynthetic process"/>
    <property type="evidence" value="ECO:0007669"/>
    <property type="project" value="TreeGrafter"/>
</dbReference>
<dbReference type="Pfam" id="PF00984">
    <property type="entry name" value="UDPG_MGDP_dh"/>
    <property type="match status" value="1"/>
</dbReference>
<dbReference type="InterPro" id="IPR028356">
    <property type="entry name" value="UDPglc_DH_euk"/>
</dbReference>
<dbReference type="STRING" id="1209931.A0A135V7R5"/>
<feature type="binding site" evidence="8">
    <location>
        <position position="343"/>
    </location>
    <ligand>
        <name>substrate</name>
    </ligand>
</feature>
<protein>
    <recommendedName>
        <fullName evidence="3">UDP-glucose 6-dehydrogenase</fullName>
        <ecNumber evidence="3">1.1.1.22</ecNumber>
    </recommendedName>
</protein>
<dbReference type="InterPro" id="IPR014027">
    <property type="entry name" value="UDP-Glc/GDP-Man_DH_C"/>
</dbReference>